<dbReference type="Gene3D" id="2.130.10.10">
    <property type="entry name" value="YVTN repeat-like/Quinoprotein amine dehydrogenase"/>
    <property type="match status" value="2"/>
</dbReference>
<protein>
    <submittedName>
        <fullName evidence="4">DNA damage-binding 1</fullName>
    </submittedName>
</protein>
<evidence type="ECO:0000259" key="3">
    <source>
        <dbReference type="Pfam" id="PF23726"/>
    </source>
</evidence>
<evidence type="ECO:0000313" key="5">
    <source>
        <dbReference type="Proteomes" id="UP001057455"/>
    </source>
</evidence>
<dbReference type="Proteomes" id="UP001057455">
    <property type="component" value="Unassembled WGS sequence"/>
</dbReference>
<evidence type="ECO:0000256" key="1">
    <source>
        <dbReference type="SAM" id="MobiDB-lite"/>
    </source>
</evidence>
<dbReference type="GO" id="GO:0005634">
    <property type="term" value="C:nucleus"/>
    <property type="evidence" value="ECO:0007669"/>
    <property type="project" value="InterPro"/>
</dbReference>
<dbReference type="PANTHER" id="PTHR10644">
    <property type="entry name" value="DNA REPAIR/RNA PROCESSING CPSF FAMILY"/>
    <property type="match status" value="1"/>
</dbReference>
<keyword evidence="5" id="KW-1185">Reference proteome</keyword>
<gene>
    <name evidence="4" type="ORF">BaOVIS_011100</name>
</gene>
<evidence type="ECO:0000313" key="4">
    <source>
        <dbReference type="EMBL" id="GFE53706.1"/>
    </source>
</evidence>
<proteinExistence type="predicted"/>
<dbReference type="Pfam" id="PF03178">
    <property type="entry name" value="CPSF_A"/>
    <property type="match status" value="1"/>
</dbReference>
<dbReference type="EMBL" id="BLIY01000007">
    <property type="protein sequence ID" value="GFE53706.1"/>
    <property type="molecule type" value="Genomic_DNA"/>
</dbReference>
<feature type="domain" description="RSE1/DDB1/CPSF1 C-terminal" evidence="2">
    <location>
        <begin position="1183"/>
        <end position="1437"/>
    </location>
</feature>
<dbReference type="InterPro" id="IPR015943">
    <property type="entry name" value="WD40/YVTN_repeat-like_dom_sf"/>
</dbReference>
<dbReference type="Pfam" id="PF23726">
    <property type="entry name" value="Beta-prop_RSE1_2nd"/>
    <property type="match status" value="1"/>
</dbReference>
<dbReference type="InterPro" id="IPR058543">
    <property type="entry name" value="Beta-prop_RSE1/DDB1/CPSF1_2nd"/>
</dbReference>
<evidence type="ECO:0000259" key="2">
    <source>
        <dbReference type="Pfam" id="PF03178"/>
    </source>
</evidence>
<feature type="region of interest" description="Disordered" evidence="1">
    <location>
        <begin position="459"/>
        <end position="508"/>
    </location>
</feature>
<accession>A0A9W5TAC2</accession>
<feature type="compositionally biased region" description="Polar residues" evidence="1">
    <location>
        <begin position="473"/>
        <end position="482"/>
    </location>
</feature>
<dbReference type="InterPro" id="IPR004871">
    <property type="entry name" value="RSE1/DDB1/CPSF1_C"/>
</dbReference>
<feature type="compositionally biased region" description="Polar residues" evidence="1">
    <location>
        <begin position="498"/>
        <end position="508"/>
    </location>
</feature>
<feature type="domain" description="RSE1/DDB1/CPSF1 second beta-propeller" evidence="3">
    <location>
        <begin position="663"/>
        <end position="940"/>
    </location>
</feature>
<reference evidence="4" key="1">
    <citation type="submission" date="2019-12" db="EMBL/GenBank/DDBJ databases">
        <title>Genome sequence of Babesia ovis.</title>
        <authorList>
            <person name="Yamagishi J."/>
            <person name="Sevinc F."/>
            <person name="Xuan X."/>
        </authorList>
    </citation>
    <scope>NUCLEOTIDE SEQUENCE</scope>
    <source>
        <strain evidence="4">Selcuk</strain>
    </source>
</reference>
<dbReference type="GO" id="GO:0003676">
    <property type="term" value="F:nucleic acid binding"/>
    <property type="evidence" value="ECO:0007669"/>
    <property type="project" value="InterPro"/>
</dbReference>
<name>A0A9W5TAC2_BABOV</name>
<organism evidence="4 5">
    <name type="scientific">Babesia ovis</name>
    <dbReference type="NCBI Taxonomy" id="5869"/>
    <lineage>
        <taxon>Eukaryota</taxon>
        <taxon>Sar</taxon>
        <taxon>Alveolata</taxon>
        <taxon>Apicomplexa</taxon>
        <taxon>Aconoidasida</taxon>
        <taxon>Piroplasmida</taxon>
        <taxon>Babesiidae</taxon>
        <taxon>Babesia</taxon>
    </lineage>
</organism>
<dbReference type="InterPro" id="IPR050358">
    <property type="entry name" value="RSE1/DDB1/CFT1"/>
</dbReference>
<sequence>MSHLYTYFVTSAPGGATQGALRCRLAKGSDREYLVCLKKSRIDVYSLEKVGELPPEGDGSPESDAPVLTATIEAHTNLLTIVEYKPPGADQSHLLALTCNLLLVLLTFDAEASRFVSKSLISLQEPGAQEIESDVLLRIDPEYHLIWFHGQKKTIKCIILDRDNYFNINHVITMRTGETVFLDVAFFDVSERIASGPPLPRKEEGASSSSAQRAAAIAALTAPCQPTSKQVKTVLECKLLLLASQTGHGHFLDDGEITGLWYCGIRLFFEIERCEGERHFNSYGCLPLFADPVALPKRYIRFLPLKLNPGPRTSDSVMLLGCQGLGFISFCEPRNVRLFHTDVSVGEICCYCTIEENLRYLIADDTGALYLLELVQSQMSANSALKRRVGRSYSSLPARKGTSGATYNAIVDVVTTRIGVYSPPSSLVMIAPNLVYIAAVVGNCRTVRLTGLCEAGGRGTQPVSDVAMDPQRETSGNHSDPSQLAARSVTASGPMATSDVSMDSGNNTPGDEYVDPIDEDFLTMDEDEEDYLEKCPVVASETWKQTNLGPILDFTFGPQRDYGSVPILACCGYGPDGRVCSITNGVGIDIFASHAIEGVRTIFTIGIQSKTDTNVIMCCGFFNYSRFYKVNVPTLETSPGSNRTAIDLVEQPTWIVTPVSGESYGLLESARTILLTQYGDNQVLQVTTSGLSLVNTTGTNEPSVFYSVDDICKAAQIECNDVTFPVTIVEVNNCDCGLFLLLSTHFTLLLDLSNGLKVIKSRRLSKQTSGTAYLSGADFRKPRKTGLIALSSWEDTEIALMSTETLDILHRTKVLCGYGVVILAVRFGVIGDTAFVFASMSDGTLAVHRVTFGDCGETYPDIGGYVGLILENIIKVSEGPIGLSTVVMSSSKGIGSSSSLTRTRVITTGDNPMLIYSNRGKLDYVPVNVPRIETITNIGAVASRSANGVPLLFTGKSQLSIGELDTISQLHVETIFSGRSFDKICYHHETDLIVVSCLGELVANVDGTGHLRGMDRHDNTVFRCMDSSSAVYIPGVYKLDSCAKFISLKTREVVHTLKLPSRHIISSMCTVPFDGPRTMIAMGTSLLSDRDEVPRQGHIFIVDIVNKGMDKWNVVFLRTVNPLPAGVVEMSPCCNALVVALNDAVTVLALRRDDTPATSHSHGHSSVKTYKLDLLHESDRSYGSYSLVTRAEYKSCSYIISLDVHKDVIVAADLVNSMRMLRWRGNELREVCKDFNSVYCTAAAAIDKTRCVISDSSGNFYVFSKRGAATNDIEALKAEEVGIFHHGENINRIRANPVTERVAPKLDITNTDHEMPEFPTKTFCTRRFCCMQGDMPTSVPHSKCGDLIRGLARPNKFWNYEFTSILTCVTSTGSLLQLCLFEDSRLFYRLALIEEAINGVQSSIGNISNVHWRSFKNRWKMSPPRGFIDGDVIESYGDLDNTLKNHVFDVVSRRESHGLFYSPELMALEIEHIRRLRSGC</sequence>
<comment type="caution">
    <text evidence="4">The sequence shown here is derived from an EMBL/GenBank/DDBJ whole genome shotgun (WGS) entry which is preliminary data.</text>
</comment>
<dbReference type="Gene3D" id="1.10.150.910">
    <property type="match status" value="1"/>
</dbReference>
<dbReference type="OrthoDB" id="433457at2759"/>